<evidence type="ECO:0000313" key="6">
    <source>
        <dbReference type="EMBL" id="GAA4487217.1"/>
    </source>
</evidence>
<keyword evidence="2 5" id="KW-0812">Transmembrane</keyword>
<dbReference type="InterPro" id="IPR034804">
    <property type="entry name" value="SQR/QFR_C/D"/>
</dbReference>
<dbReference type="Pfam" id="PF02313">
    <property type="entry name" value="Fumarate_red_D"/>
    <property type="match status" value="1"/>
</dbReference>
<feature type="transmembrane region" description="Helical" evidence="5">
    <location>
        <begin position="38"/>
        <end position="55"/>
    </location>
</feature>
<organism evidence="6 7">
    <name type="scientific">Rhodococcus olei</name>
    <dbReference type="NCBI Taxonomy" id="2161675"/>
    <lineage>
        <taxon>Bacteria</taxon>
        <taxon>Bacillati</taxon>
        <taxon>Actinomycetota</taxon>
        <taxon>Actinomycetes</taxon>
        <taxon>Mycobacteriales</taxon>
        <taxon>Nocardiaceae</taxon>
        <taxon>Rhodococcus</taxon>
    </lineage>
</organism>
<evidence type="ECO:0000256" key="1">
    <source>
        <dbReference type="ARBA" id="ARBA00022475"/>
    </source>
</evidence>
<accession>A0ABP8PJ13</accession>
<keyword evidence="4 5" id="KW-0472">Membrane</keyword>
<evidence type="ECO:0008006" key="8">
    <source>
        <dbReference type="Google" id="ProtNLM"/>
    </source>
</evidence>
<evidence type="ECO:0000256" key="2">
    <source>
        <dbReference type="ARBA" id="ARBA00022692"/>
    </source>
</evidence>
<sequence>MATAMVVPVLLAIFGVAVPLGWLGAPNRDDLLGLVRNPLTRLVLFGVCLLGLFHWAHRFRFVLRHGLGLRRGGTVTAVCCYGLAAAGSVLAAALLLRV</sequence>
<keyword evidence="3 5" id="KW-1133">Transmembrane helix</keyword>
<keyword evidence="1" id="KW-1003">Cell membrane</keyword>
<comment type="caution">
    <text evidence="6">The sequence shown here is derived from an EMBL/GenBank/DDBJ whole genome shotgun (WGS) entry which is preliminary data.</text>
</comment>
<evidence type="ECO:0000313" key="7">
    <source>
        <dbReference type="Proteomes" id="UP001501183"/>
    </source>
</evidence>
<dbReference type="Proteomes" id="UP001501183">
    <property type="component" value="Unassembled WGS sequence"/>
</dbReference>
<evidence type="ECO:0000256" key="4">
    <source>
        <dbReference type="ARBA" id="ARBA00023136"/>
    </source>
</evidence>
<dbReference type="SUPFAM" id="SSF81343">
    <property type="entry name" value="Fumarate reductase respiratory complex transmembrane subunits"/>
    <property type="match status" value="1"/>
</dbReference>
<gene>
    <name evidence="6" type="ORF">GCM10023094_45250</name>
</gene>
<reference evidence="7" key="1">
    <citation type="journal article" date="2019" name="Int. J. Syst. Evol. Microbiol.">
        <title>The Global Catalogue of Microorganisms (GCM) 10K type strain sequencing project: providing services to taxonomists for standard genome sequencing and annotation.</title>
        <authorList>
            <consortium name="The Broad Institute Genomics Platform"/>
            <consortium name="The Broad Institute Genome Sequencing Center for Infectious Disease"/>
            <person name="Wu L."/>
            <person name="Ma J."/>
        </authorList>
    </citation>
    <scope>NUCLEOTIDE SEQUENCE [LARGE SCALE GENOMIC DNA]</scope>
    <source>
        <strain evidence="7">JCM 32206</strain>
    </source>
</reference>
<protein>
    <recommendedName>
        <fullName evidence="8">Fumarate reductase subunit D</fullName>
    </recommendedName>
</protein>
<evidence type="ECO:0000256" key="5">
    <source>
        <dbReference type="SAM" id="Phobius"/>
    </source>
</evidence>
<dbReference type="Gene3D" id="1.20.1300.10">
    <property type="entry name" value="Fumarate reductase/succinate dehydrogenase, transmembrane subunit"/>
    <property type="match status" value="1"/>
</dbReference>
<feature type="transmembrane region" description="Helical" evidence="5">
    <location>
        <begin position="75"/>
        <end position="96"/>
    </location>
</feature>
<name>A0ABP8PJ13_9NOCA</name>
<dbReference type="EMBL" id="BAABFB010000066">
    <property type="protein sequence ID" value="GAA4487217.1"/>
    <property type="molecule type" value="Genomic_DNA"/>
</dbReference>
<proteinExistence type="predicted"/>
<dbReference type="InterPro" id="IPR003418">
    <property type="entry name" value="Fumarate_red_D"/>
</dbReference>
<keyword evidence="7" id="KW-1185">Reference proteome</keyword>
<feature type="transmembrane region" description="Helical" evidence="5">
    <location>
        <begin position="6"/>
        <end position="26"/>
    </location>
</feature>
<evidence type="ECO:0000256" key="3">
    <source>
        <dbReference type="ARBA" id="ARBA00022989"/>
    </source>
</evidence>